<evidence type="ECO:0000313" key="2">
    <source>
        <dbReference type="EMBL" id="OOK75045.1"/>
    </source>
</evidence>
<evidence type="ECO:0000313" key="3">
    <source>
        <dbReference type="Proteomes" id="UP000188532"/>
    </source>
</evidence>
<proteinExistence type="predicted"/>
<organism evidence="2 3">
    <name type="scientific">Mycobacterium kansasii</name>
    <dbReference type="NCBI Taxonomy" id="1768"/>
    <lineage>
        <taxon>Bacteria</taxon>
        <taxon>Bacillati</taxon>
        <taxon>Actinomycetota</taxon>
        <taxon>Actinomycetes</taxon>
        <taxon>Mycobacteriales</taxon>
        <taxon>Mycobacteriaceae</taxon>
        <taxon>Mycobacterium</taxon>
    </lineage>
</organism>
<comment type="caution">
    <text evidence="2">The sequence shown here is derived from an EMBL/GenBank/DDBJ whole genome shotgun (WGS) entry which is preliminary data.</text>
</comment>
<dbReference type="AlphaFoldDB" id="A0A1V3X783"/>
<protein>
    <submittedName>
        <fullName evidence="2">Putative phytoene desaturase</fullName>
    </submittedName>
</protein>
<feature type="region of interest" description="Disordered" evidence="1">
    <location>
        <begin position="129"/>
        <end position="154"/>
    </location>
</feature>
<gene>
    <name evidence="2" type="ORF">BZL29_4399</name>
</gene>
<accession>A0A1V3X783</accession>
<sequence length="154" mass="16253">MRDPSLLVTRPTASDPTLAPTGRDLFYLLAPAPNLAAGAVDWPTAGNAYAESIIDTVGDRLLPELRDSADVLDVVTPLDWARQGMAAGTPFALAHTFGQTGRSGRQTWFAASTMPCWRGRRPFPASVCRPRSSPGGLPPIASPAACADKHATLT</sequence>
<dbReference type="EMBL" id="MVBN01000004">
    <property type="protein sequence ID" value="OOK75045.1"/>
    <property type="molecule type" value="Genomic_DNA"/>
</dbReference>
<dbReference type="PANTHER" id="PTHR43734:SF1">
    <property type="entry name" value="PHYTOENE DESATURASE"/>
    <property type="match status" value="1"/>
</dbReference>
<reference evidence="2 3" key="1">
    <citation type="submission" date="2017-02" db="EMBL/GenBank/DDBJ databases">
        <title>Complete genome sequences of Mycobacterium kansasii strains isolated from rhesus macaques.</title>
        <authorList>
            <person name="Panda A."/>
            <person name="Nagaraj S."/>
            <person name="Zhao X."/>
            <person name="Tettelin H."/>
            <person name="Detolla L.J."/>
        </authorList>
    </citation>
    <scope>NUCLEOTIDE SEQUENCE [LARGE SCALE GENOMIC DNA]</scope>
    <source>
        <strain evidence="2 3">11-3469</strain>
    </source>
</reference>
<name>A0A1V3X783_MYCKA</name>
<evidence type="ECO:0000256" key="1">
    <source>
        <dbReference type="SAM" id="MobiDB-lite"/>
    </source>
</evidence>
<dbReference type="PANTHER" id="PTHR43734">
    <property type="entry name" value="PHYTOENE DESATURASE"/>
    <property type="match status" value="1"/>
</dbReference>
<dbReference type="Proteomes" id="UP000188532">
    <property type="component" value="Unassembled WGS sequence"/>
</dbReference>